<feature type="transmembrane region" description="Helical" evidence="6">
    <location>
        <begin position="6"/>
        <end position="30"/>
    </location>
</feature>
<sequence length="304" mass="31833">MASSVMGPLIVLFLSHSLAAAMTVGILSACLEQAKQPSLGRWLYGGVIVGGVGSGLLAVVLQQELQQITPVLPELGEIIGASLEVLFGAIALVLLSWILLWLARQARWLNADWNERIAAPKQQSETTGWSLFSGTCILMLQGGIAITLELPKDIPLAAMAIAILLAGALALAIATGIALVGRQLSLARFFQLGGGLLLLVLGGLVLTTLGQLDASLASISRLGVGATDLCISRQSCILGPLLWDPYTWLLGQLSSADLPPSLGYTYQIYLLQVVISAVILLVLAIRYFRDLGLALGEATGGKGA</sequence>
<feature type="transmembrane region" description="Helical" evidence="6">
    <location>
        <begin position="81"/>
        <end position="103"/>
    </location>
</feature>
<dbReference type="GO" id="GO:0015093">
    <property type="term" value="F:ferrous iron transmembrane transporter activity"/>
    <property type="evidence" value="ECO:0007669"/>
    <property type="project" value="TreeGrafter"/>
</dbReference>
<proteinExistence type="inferred from homology"/>
<evidence type="ECO:0000256" key="6">
    <source>
        <dbReference type="SAM" id="Phobius"/>
    </source>
</evidence>
<dbReference type="STRING" id="1641165.XM38_22555"/>
<dbReference type="KEGG" id="hhg:XM38_025580"/>
<feature type="transmembrane region" description="Helical" evidence="6">
    <location>
        <begin position="129"/>
        <end position="148"/>
    </location>
</feature>
<keyword evidence="4 6" id="KW-1133">Transmembrane helix</keyword>
<evidence type="ECO:0000256" key="3">
    <source>
        <dbReference type="ARBA" id="ARBA00022692"/>
    </source>
</evidence>
<comment type="similarity">
    <text evidence="2">Belongs to the oxidase-dependent Fe transporter (OFeT) (TC 9.A.10.1) family.</text>
</comment>
<keyword evidence="3 6" id="KW-0812">Transmembrane</keyword>
<protein>
    <submittedName>
        <fullName evidence="7">Transporter protein</fullName>
    </submittedName>
</protein>
<dbReference type="GO" id="GO:0033573">
    <property type="term" value="C:high-affinity iron permease complex"/>
    <property type="evidence" value="ECO:0007669"/>
    <property type="project" value="InterPro"/>
</dbReference>
<keyword evidence="5 6" id="KW-0472">Membrane</keyword>
<dbReference type="RefSeq" id="WP_088429990.1">
    <property type="nucleotide sequence ID" value="NZ_CP021983.2"/>
</dbReference>
<feature type="transmembrane region" description="Helical" evidence="6">
    <location>
        <begin position="268"/>
        <end position="288"/>
    </location>
</feature>
<accession>A0A1Z3HMV4</accession>
<dbReference type="Proteomes" id="UP000191901">
    <property type="component" value="Chromosome"/>
</dbReference>
<dbReference type="PANTHER" id="PTHR31632">
    <property type="entry name" value="IRON TRANSPORTER FTH1"/>
    <property type="match status" value="1"/>
</dbReference>
<organism evidence="7 8">
    <name type="scientific">Halomicronema hongdechloris C2206</name>
    <dbReference type="NCBI Taxonomy" id="1641165"/>
    <lineage>
        <taxon>Bacteria</taxon>
        <taxon>Bacillati</taxon>
        <taxon>Cyanobacteriota</taxon>
        <taxon>Cyanophyceae</taxon>
        <taxon>Nodosilineales</taxon>
        <taxon>Nodosilineaceae</taxon>
        <taxon>Halomicronema</taxon>
    </lineage>
</organism>
<dbReference type="Pfam" id="PF03239">
    <property type="entry name" value="FTR1"/>
    <property type="match status" value="1"/>
</dbReference>
<name>A0A1Z3HMV4_9CYAN</name>
<keyword evidence="8" id="KW-1185">Reference proteome</keyword>
<dbReference type="PANTHER" id="PTHR31632:SF2">
    <property type="entry name" value="PLASMA MEMBRANE IRON PERMEASE"/>
    <property type="match status" value="1"/>
</dbReference>
<dbReference type="EMBL" id="CP021983">
    <property type="protein sequence ID" value="ASC71605.1"/>
    <property type="molecule type" value="Genomic_DNA"/>
</dbReference>
<gene>
    <name evidence="7" type="ORF">XM38_025580</name>
</gene>
<comment type="subcellular location">
    <subcellularLocation>
        <location evidence="1">Membrane</location>
        <topology evidence="1">Multi-pass membrane protein</topology>
    </subcellularLocation>
</comment>
<feature type="transmembrane region" description="Helical" evidence="6">
    <location>
        <begin position="42"/>
        <end position="61"/>
    </location>
</feature>
<feature type="transmembrane region" description="Helical" evidence="6">
    <location>
        <begin position="192"/>
        <end position="212"/>
    </location>
</feature>
<evidence type="ECO:0000313" key="7">
    <source>
        <dbReference type="EMBL" id="ASC71605.1"/>
    </source>
</evidence>
<dbReference type="AlphaFoldDB" id="A0A1Z3HMV4"/>
<evidence type="ECO:0000256" key="5">
    <source>
        <dbReference type="ARBA" id="ARBA00023136"/>
    </source>
</evidence>
<evidence type="ECO:0000313" key="8">
    <source>
        <dbReference type="Proteomes" id="UP000191901"/>
    </source>
</evidence>
<reference evidence="7 8" key="1">
    <citation type="journal article" date="2016" name="Biochim. Biophys. Acta">
        <title>Characterization of red-shifted phycobilisomes isolated from the chlorophyll f-containing cyanobacterium Halomicronema hongdechloris.</title>
        <authorList>
            <person name="Li Y."/>
            <person name="Lin Y."/>
            <person name="Garvey C.J."/>
            <person name="Birch D."/>
            <person name="Corkery R.W."/>
            <person name="Loughlin P.C."/>
            <person name="Scheer H."/>
            <person name="Willows R.D."/>
            <person name="Chen M."/>
        </authorList>
    </citation>
    <scope>NUCLEOTIDE SEQUENCE [LARGE SCALE GENOMIC DNA]</scope>
    <source>
        <strain evidence="7 8">C2206</strain>
    </source>
</reference>
<evidence type="ECO:0000256" key="4">
    <source>
        <dbReference type="ARBA" id="ARBA00022989"/>
    </source>
</evidence>
<evidence type="ECO:0000256" key="2">
    <source>
        <dbReference type="ARBA" id="ARBA00008333"/>
    </source>
</evidence>
<dbReference type="OrthoDB" id="8215804at2"/>
<feature type="transmembrane region" description="Helical" evidence="6">
    <location>
        <begin position="154"/>
        <end position="180"/>
    </location>
</feature>
<dbReference type="InterPro" id="IPR004923">
    <property type="entry name" value="FTR1/Fip1/EfeU"/>
</dbReference>
<evidence type="ECO:0000256" key="1">
    <source>
        <dbReference type="ARBA" id="ARBA00004141"/>
    </source>
</evidence>